<reference evidence="6" key="1">
    <citation type="submission" date="2016-11" db="UniProtKB">
        <authorList>
            <consortium name="WormBaseParasite"/>
        </authorList>
    </citation>
    <scope>IDENTIFICATION</scope>
</reference>
<dbReference type="GO" id="GO:0016020">
    <property type="term" value="C:membrane"/>
    <property type="evidence" value="ECO:0007669"/>
    <property type="project" value="TreeGrafter"/>
</dbReference>
<evidence type="ECO:0000256" key="3">
    <source>
        <dbReference type="ARBA" id="ARBA00022468"/>
    </source>
</evidence>
<evidence type="ECO:0000256" key="2">
    <source>
        <dbReference type="ARBA" id="ARBA00009758"/>
    </source>
</evidence>
<evidence type="ECO:0000313" key="6">
    <source>
        <dbReference type="WBParaSite" id="Hba_09736"/>
    </source>
</evidence>
<dbReference type="PANTHER" id="PTHR10980:SF3">
    <property type="entry name" value="LD16419P"/>
    <property type="match status" value="1"/>
</dbReference>
<evidence type="ECO:0000256" key="4">
    <source>
        <dbReference type="ARBA" id="ARBA00022490"/>
    </source>
</evidence>
<dbReference type="GO" id="GO:0005096">
    <property type="term" value="F:GTPase activator activity"/>
    <property type="evidence" value="ECO:0007669"/>
    <property type="project" value="UniProtKB-KW"/>
</dbReference>
<proteinExistence type="inferred from homology"/>
<dbReference type="SUPFAM" id="SSF81296">
    <property type="entry name" value="E set domains"/>
    <property type="match status" value="1"/>
</dbReference>
<sequence>MQPTTMVFHHASRRIKIVMTDNISDDFPVDSLYKPPEKKSVDEILSADQEDESLTKYKATLLGSAPKNAVVDEMDERIVILKSISLVVNGRPDVKMELSNAGALEDATFKLKEGCQYRLRFDFFVQREIVTGLKYIHKVSRYGVPVLKEAFMVGSYAPKAEIQSYITPIEEVPSGMVHRGKYKVKSKLTDDDEHNWLTWTWTTEIAKDW</sequence>
<dbReference type="Proteomes" id="UP000095283">
    <property type="component" value="Unplaced"/>
</dbReference>
<dbReference type="PANTHER" id="PTHR10980">
    <property type="entry name" value="RHO GDP-DISSOCIATION INHIBITOR"/>
    <property type="match status" value="1"/>
</dbReference>
<dbReference type="FunFam" id="2.70.50.30:FF:000004">
    <property type="entry name" value="Rho GDP-dissociation inhibitor 1"/>
    <property type="match status" value="1"/>
</dbReference>
<evidence type="ECO:0000313" key="5">
    <source>
        <dbReference type="Proteomes" id="UP000095283"/>
    </source>
</evidence>
<dbReference type="WBParaSite" id="Hba_09736">
    <property type="protein sequence ID" value="Hba_09736"/>
    <property type="gene ID" value="Hba_09736"/>
</dbReference>
<dbReference type="InterPro" id="IPR024792">
    <property type="entry name" value="RhoGDI_dom_sf"/>
</dbReference>
<keyword evidence="3" id="KW-0343">GTPase activation</keyword>
<dbReference type="GO" id="GO:0005829">
    <property type="term" value="C:cytosol"/>
    <property type="evidence" value="ECO:0007669"/>
    <property type="project" value="TreeGrafter"/>
</dbReference>
<accession>A0A1I7WX44</accession>
<dbReference type="InterPro" id="IPR014756">
    <property type="entry name" value="Ig_E-set"/>
</dbReference>
<dbReference type="InterPro" id="IPR000406">
    <property type="entry name" value="Rho_GDI"/>
</dbReference>
<dbReference type="GO" id="GO:0005094">
    <property type="term" value="F:Rho GDP-dissociation inhibitor activity"/>
    <property type="evidence" value="ECO:0007669"/>
    <property type="project" value="InterPro"/>
</dbReference>
<evidence type="ECO:0000256" key="1">
    <source>
        <dbReference type="ARBA" id="ARBA00004496"/>
    </source>
</evidence>
<comment type="similarity">
    <text evidence="2">Belongs to the Rho GDI family.</text>
</comment>
<protein>
    <submittedName>
        <fullName evidence="6">RHO protein GDP dissociation inhibitor</fullName>
    </submittedName>
</protein>
<name>A0A1I7WX44_HETBA</name>
<dbReference type="Pfam" id="PF02115">
    <property type="entry name" value="Rho_GDI"/>
    <property type="match status" value="1"/>
</dbReference>
<dbReference type="GO" id="GO:0007266">
    <property type="term" value="P:Rho protein signal transduction"/>
    <property type="evidence" value="ECO:0007669"/>
    <property type="project" value="InterPro"/>
</dbReference>
<keyword evidence="4" id="KW-0963">Cytoplasm</keyword>
<organism evidence="5 6">
    <name type="scientific">Heterorhabditis bacteriophora</name>
    <name type="common">Entomopathogenic nematode worm</name>
    <dbReference type="NCBI Taxonomy" id="37862"/>
    <lineage>
        <taxon>Eukaryota</taxon>
        <taxon>Metazoa</taxon>
        <taxon>Ecdysozoa</taxon>
        <taxon>Nematoda</taxon>
        <taxon>Chromadorea</taxon>
        <taxon>Rhabditida</taxon>
        <taxon>Rhabditina</taxon>
        <taxon>Rhabditomorpha</taxon>
        <taxon>Strongyloidea</taxon>
        <taxon>Heterorhabditidae</taxon>
        <taxon>Heterorhabditis</taxon>
    </lineage>
</organism>
<dbReference type="Gene3D" id="2.70.50.30">
    <property type="entry name" value="Coagulation Factor XIII, subunit A, domain 1"/>
    <property type="match status" value="1"/>
</dbReference>
<dbReference type="AlphaFoldDB" id="A0A1I7WX44"/>
<comment type="subcellular location">
    <subcellularLocation>
        <location evidence="1">Cytoplasm</location>
    </subcellularLocation>
</comment>
<keyword evidence="5" id="KW-1185">Reference proteome</keyword>